<accession>A0A0R0CJ07</accession>
<proteinExistence type="predicted"/>
<keyword evidence="2" id="KW-1185">Reference proteome</keyword>
<dbReference type="AlphaFoldDB" id="A0A0R0CJ07"/>
<reference evidence="1 2" key="1">
    <citation type="submission" date="2015-05" db="EMBL/GenBank/DDBJ databases">
        <title>Genome sequencing and analysis of members of genus Stenotrophomonas.</title>
        <authorList>
            <person name="Patil P.P."/>
            <person name="Midha S."/>
            <person name="Patil P.B."/>
        </authorList>
    </citation>
    <scope>NUCLEOTIDE SEQUENCE [LARGE SCALE GENOMIC DNA]</scope>
    <source>
        <strain evidence="1 2">DSM 18929</strain>
    </source>
</reference>
<dbReference type="PATRIC" id="fig|405444.3.peg.3753"/>
<organism evidence="1 2">
    <name type="scientific">Stenotrophomonas humi</name>
    <dbReference type="NCBI Taxonomy" id="405444"/>
    <lineage>
        <taxon>Bacteria</taxon>
        <taxon>Pseudomonadati</taxon>
        <taxon>Pseudomonadota</taxon>
        <taxon>Gammaproteobacteria</taxon>
        <taxon>Lysobacterales</taxon>
        <taxon>Lysobacteraceae</taxon>
        <taxon>Stenotrophomonas</taxon>
    </lineage>
</organism>
<dbReference type="STRING" id="405444.ABB26_05205"/>
<dbReference type="RefSeq" id="WP_057632609.1">
    <property type="nucleotide sequence ID" value="NZ_LDJI01000009.1"/>
</dbReference>
<dbReference type="Proteomes" id="UP000050864">
    <property type="component" value="Unassembled WGS sequence"/>
</dbReference>
<gene>
    <name evidence="1" type="ORF">ABB26_05205</name>
</gene>
<comment type="caution">
    <text evidence="1">The sequence shown here is derived from an EMBL/GenBank/DDBJ whole genome shotgun (WGS) entry which is preliminary data.</text>
</comment>
<dbReference type="EMBL" id="LDJI01000009">
    <property type="protein sequence ID" value="KRG65203.1"/>
    <property type="molecule type" value="Genomic_DNA"/>
</dbReference>
<name>A0A0R0CJ07_9GAMM</name>
<protein>
    <submittedName>
        <fullName evidence="1">Uncharacterized protein</fullName>
    </submittedName>
</protein>
<evidence type="ECO:0000313" key="1">
    <source>
        <dbReference type="EMBL" id="KRG65203.1"/>
    </source>
</evidence>
<evidence type="ECO:0000313" key="2">
    <source>
        <dbReference type="Proteomes" id="UP000050864"/>
    </source>
</evidence>
<sequence>MNGYDAQDMATQGADGHRDGYQAGYADAVKAFDAENPVSAQEAVAINQFRHHDSSDWYDVTPEDHPHVFNDPDFVVRTVYAAPVAAAPVVEALKRIKLRLHFLDMPGESMWDRGDGVWVPDWRYEIQLIEHVLHGRPFTATEKPTDTRKRIEVASTPAAQGISLLNTAYFQGWVAAAGWASRDDIVADEGSKAYTAERDQRLHGLIDASPKADARTPKAGEQIADILIEWRRNEIDAGSALAAIEAHLDACTFQPANDLNIGYEAGMRLEREAQGASPKGGSDAESRFAFCAKHEAFPIRTEDGRNWIMFVATDPAYPNIRAAHVAATPEAAIDAAMQASSAEAGVMCATCQDSGEVIGQEGSGPDVYDVTVICPHCSQQATSAEVGS</sequence>